<organism>
    <name type="scientific">Ixodes scapularis</name>
    <name type="common">Black-legged tick</name>
    <name type="synonym">Deer tick</name>
    <dbReference type="NCBI Taxonomy" id="6945"/>
    <lineage>
        <taxon>Eukaryota</taxon>
        <taxon>Metazoa</taxon>
        <taxon>Ecdysozoa</taxon>
        <taxon>Arthropoda</taxon>
        <taxon>Chelicerata</taxon>
        <taxon>Arachnida</taxon>
        <taxon>Acari</taxon>
        <taxon>Parasitiformes</taxon>
        <taxon>Ixodida</taxon>
        <taxon>Ixodoidea</taxon>
        <taxon>Ixodidae</taxon>
        <taxon>Ixodinae</taxon>
        <taxon>Ixodes</taxon>
    </lineage>
</organism>
<accession>B7P6Q3</accession>
<dbReference type="EMBL" id="DS647203">
    <property type="protein sequence ID" value="EEC02275.1"/>
    <property type="molecule type" value="Genomic_DNA"/>
</dbReference>
<dbReference type="HOGENOM" id="CLU_1867339_0_0_1"/>
<evidence type="ECO:0000313" key="2">
    <source>
        <dbReference type="EMBL" id="EEC02275.1"/>
    </source>
</evidence>
<reference evidence="2 4" key="1">
    <citation type="submission" date="2008-03" db="EMBL/GenBank/DDBJ databases">
        <title>Annotation of Ixodes scapularis.</title>
        <authorList>
            <consortium name="Ixodes scapularis Genome Project Consortium"/>
            <person name="Caler E."/>
            <person name="Hannick L.I."/>
            <person name="Bidwell S."/>
            <person name="Joardar V."/>
            <person name="Thiagarajan M."/>
            <person name="Amedeo P."/>
            <person name="Galinsky K.J."/>
            <person name="Schobel S."/>
            <person name="Inman J."/>
            <person name="Hostetler J."/>
            <person name="Miller J."/>
            <person name="Hammond M."/>
            <person name="Megy K."/>
            <person name="Lawson D."/>
            <person name="Kodira C."/>
            <person name="Sutton G."/>
            <person name="Meyer J."/>
            <person name="Hill C.A."/>
            <person name="Birren B."/>
            <person name="Nene V."/>
            <person name="Collins F."/>
            <person name="Alarcon-Chaidez F."/>
            <person name="Wikel S."/>
            <person name="Strausberg R."/>
        </authorList>
    </citation>
    <scope>NUCLEOTIDE SEQUENCE [LARGE SCALE GENOMIC DNA]</scope>
    <source>
        <strain evidence="4">Wikel</strain>
        <strain evidence="2">Wikel colony</strain>
    </source>
</reference>
<feature type="compositionally biased region" description="Basic and acidic residues" evidence="1">
    <location>
        <begin position="23"/>
        <end position="34"/>
    </location>
</feature>
<proteinExistence type="predicted"/>
<dbReference type="PaxDb" id="6945-B7P6Q3"/>
<evidence type="ECO:0000313" key="4">
    <source>
        <dbReference type="Proteomes" id="UP000001555"/>
    </source>
</evidence>
<dbReference type="EnsemblMetazoa" id="ISCW001174-RA">
    <property type="protein sequence ID" value="ISCW001174-PA"/>
    <property type="gene ID" value="ISCW001174"/>
</dbReference>
<dbReference type="VEuPathDB" id="VectorBase:ISCI001174"/>
<feature type="region of interest" description="Disordered" evidence="1">
    <location>
        <begin position="1"/>
        <end position="49"/>
    </location>
</feature>
<gene>
    <name evidence="2" type="ORF">IscW_ISCW001174</name>
</gene>
<evidence type="ECO:0000313" key="3">
    <source>
        <dbReference type="EnsemblMetazoa" id="ISCW001174-PA"/>
    </source>
</evidence>
<dbReference type="Proteomes" id="UP000001555">
    <property type="component" value="Unassembled WGS sequence"/>
</dbReference>
<dbReference type="AlphaFoldDB" id="B7P6Q3"/>
<protein>
    <submittedName>
        <fullName evidence="2 3">Uncharacterized protein</fullName>
    </submittedName>
</protein>
<evidence type="ECO:0000256" key="1">
    <source>
        <dbReference type="SAM" id="MobiDB-lite"/>
    </source>
</evidence>
<name>B7P6Q3_IXOSC</name>
<sequence length="137" mass="15978">MTMFAIQSERFHHHQHPLSVQELADREEPQEWRHHSIAQSRENHEDSSDASTILEQFFRELPRQVQRIVSTSQTNTLHHSSKEDSTVINLVSPGVLVERQQTIATSSLGIFLRIVDQRPLDAWESSWLCAEREHNIF</sequence>
<reference evidence="3" key="2">
    <citation type="submission" date="2020-05" db="UniProtKB">
        <authorList>
            <consortium name="EnsemblMetazoa"/>
        </authorList>
    </citation>
    <scope>IDENTIFICATION</scope>
    <source>
        <strain evidence="3">wikel</strain>
    </source>
</reference>
<dbReference type="VEuPathDB" id="VectorBase:ISCW001174"/>
<keyword evidence="4" id="KW-1185">Reference proteome</keyword>
<dbReference type="EMBL" id="ABJB010088615">
    <property type="status" value="NOT_ANNOTATED_CDS"/>
    <property type="molecule type" value="Genomic_DNA"/>
</dbReference>
<dbReference type="InParanoid" id="B7P6Q3"/>